<accession>A0A6G7VNH8</accession>
<proteinExistence type="predicted"/>
<keyword evidence="1" id="KW-0472">Membrane</keyword>
<keyword evidence="1" id="KW-0812">Transmembrane</keyword>
<dbReference type="EMBL" id="CP049811">
    <property type="protein sequence ID" value="QIK41470.1"/>
    <property type="molecule type" value="Genomic_DNA"/>
</dbReference>
<dbReference type="AlphaFoldDB" id="A0A6G7VNH8"/>
<protein>
    <submittedName>
        <fullName evidence="2">Uncharacterized protein</fullName>
    </submittedName>
</protein>
<organism evidence="2 3">
    <name type="scientific">Pontivivens nitratireducens</name>
    <dbReference type="NCBI Taxonomy" id="2758038"/>
    <lineage>
        <taxon>Bacteria</taxon>
        <taxon>Pseudomonadati</taxon>
        <taxon>Pseudomonadota</taxon>
        <taxon>Alphaproteobacteria</taxon>
        <taxon>Rhodobacterales</taxon>
        <taxon>Paracoccaceae</taxon>
        <taxon>Pontivivens</taxon>
    </lineage>
</organism>
<keyword evidence="3" id="KW-1185">Reference proteome</keyword>
<dbReference type="Proteomes" id="UP000500791">
    <property type="component" value="Chromosome"/>
</dbReference>
<keyword evidence="1" id="KW-1133">Transmembrane helix</keyword>
<feature type="transmembrane region" description="Helical" evidence="1">
    <location>
        <begin position="45"/>
        <end position="67"/>
    </location>
</feature>
<dbReference type="KEGG" id="mon:G8E03_12245"/>
<reference evidence="2 3" key="1">
    <citation type="submission" date="2020-03" db="EMBL/GenBank/DDBJ databases">
        <title>Complete genome sequence of Monaibacterium sp. ALG8 with diverse plasmids.</title>
        <authorList>
            <person name="Sun C."/>
        </authorList>
    </citation>
    <scope>NUCLEOTIDE SEQUENCE [LARGE SCALE GENOMIC DNA]</scope>
    <source>
        <strain evidence="2 3">ALG8</strain>
    </source>
</reference>
<gene>
    <name evidence="2" type="ORF">G8E03_12245</name>
</gene>
<feature type="transmembrane region" description="Helical" evidence="1">
    <location>
        <begin position="79"/>
        <end position="101"/>
    </location>
</feature>
<evidence type="ECO:0000256" key="1">
    <source>
        <dbReference type="SAM" id="Phobius"/>
    </source>
</evidence>
<sequence length="106" mass="11406">MRDILRILIAPLTWLAAFSAIYGLHGVLCASGISGQTLGISWVRLILMGAYILVILVQIALVAVLYHPKFASRSSFVRFVSHATGWVGLVAAIWSLAPVVMTSHCG</sequence>
<dbReference type="RefSeq" id="WP_166192313.1">
    <property type="nucleotide sequence ID" value="NZ_CP049811.1"/>
</dbReference>
<name>A0A6G7VNH8_9RHOB</name>
<evidence type="ECO:0000313" key="3">
    <source>
        <dbReference type="Proteomes" id="UP000500791"/>
    </source>
</evidence>
<evidence type="ECO:0000313" key="2">
    <source>
        <dbReference type="EMBL" id="QIK41470.1"/>
    </source>
</evidence>